<keyword evidence="1" id="KW-0813">Transport</keyword>
<dbReference type="EMBL" id="JAFEMO010000004">
    <property type="protein sequence ID" value="KAH7572591.1"/>
    <property type="molecule type" value="Genomic_DNA"/>
</dbReference>
<dbReference type="Gene3D" id="1.20.58.90">
    <property type="match status" value="1"/>
</dbReference>
<accession>A0ABQ8I7R1</accession>
<dbReference type="InterPro" id="IPR010989">
    <property type="entry name" value="SNARE"/>
</dbReference>
<dbReference type="Proteomes" id="UP000827721">
    <property type="component" value="Unassembled WGS sequence"/>
</dbReference>
<evidence type="ECO:0000313" key="5">
    <source>
        <dbReference type="EMBL" id="KAH7572591.1"/>
    </source>
</evidence>
<evidence type="ECO:0000256" key="3">
    <source>
        <dbReference type="SAM" id="Phobius"/>
    </source>
</evidence>
<feature type="transmembrane region" description="Helical" evidence="3">
    <location>
        <begin position="335"/>
        <end position="359"/>
    </location>
</feature>
<dbReference type="Pfam" id="PF09177">
    <property type="entry name" value="STX6_10_61_N"/>
    <property type="match status" value="1"/>
</dbReference>
<organism evidence="5 6">
    <name type="scientific">Xanthoceras sorbifolium</name>
    <dbReference type="NCBI Taxonomy" id="99658"/>
    <lineage>
        <taxon>Eukaryota</taxon>
        <taxon>Viridiplantae</taxon>
        <taxon>Streptophyta</taxon>
        <taxon>Embryophyta</taxon>
        <taxon>Tracheophyta</taxon>
        <taxon>Spermatophyta</taxon>
        <taxon>Magnoliopsida</taxon>
        <taxon>eudicotyledons</taxon>
        <taxon>Gunneridae</taxon>
        <taxon>Pentapetalae</taxon>
        <taxon>rosids</taxon>
        <taxon>malvids</taxon>
        <taxon>Sapindales</taxon>
        <taxon>Sapindaceae</taxon>
        <taxon>Xanthoceroideae</taxon>
        <taxon>Xanthoceras</taxon>
    </lineage>
</organism>
<keyword evidence="3" id="KW-0472">Membrane</keyword>
<comment type="subcellular location">
    <subcellularLocation>
        <location evidence="2">Endomembrane system</location>
        <topology evidence="2">Single-pass type IV membrane protein</topology>
    </subcellularLocation>
</comment>
<feature type="transmembrane region" description="Helical" evidence="3">
    <location>
        <begin position="302"/>
        <end position="323"/>
    </location>
</feature>
<feature type="domain" description="Syntaxin 6/10/61 N-terminal" evidence="4">
    <location>
        <begin position="14"/>
        <end position="106"/>
    </location>
</feature>
<keyword evidence="3" id="KW-0812">Transmembrane</keyword>
<dbReference type="SUPFAM" id="SSF47661">
    <property type="entry name" value="t-snare proteins"/>
    <property type="match status" value="1"/>
</dbReference>
<evidence type="ECO:0000313" key="6">
    <source>
        <dbReference type="Proteomes" id="UP000827721"/>
    </source>
</evidence>
<keyword evidence="3" id="KW-1133">Transmembrane helix</keyword>
<dbReference type="PANTHER" id="PTHR34949">
    <property type="entry name" value="OS05G0443700 PROTEIN"/>
    <property type="match status" value="1"/>
</dbReference>
<comment type="caution">
    <text evidence="5">The sequence shown here is derived from an EMBL/GenBank/DDBJ whole genome shotgun (WGS) entry which is preliminary data.</text>
</comment>
<keyword evidence="6" id="KW-1185">Reference proteome</keyword>
<dbReference type="PANTHER" id="PTHR34949:SF3">
    <property type="entry name" value="OS08G0244100 PROTEIN"/>
    <property type="match status" value="1"/>
</dbReference>
<dbReference type="InterPro" id="IPR015260">
    <property type="entry name" value="Syntaxin-6/10/61_N"/>
</dbReference>
<proteinExistence type="predicted"/>
<keyword evidence="1" id="KW-0653">Protein transport</keyword>
<evidence type="ECO:0000256" key="1">
    <source>
        <dbReference type="ARBA" id="ARBA00022927"/>
    </source>
</evidence>
<gene>
    <name evidence="5" type="ORF">JRO89_XS04G0278700</name>
</gene>
<evidence type="ECO:0000259" key="4">
    <source>
        <dbReference type="Pfam" id="PF09177"/>
    </source>
</evidence>
<reference evidence="5 6" key="1">
    <citation type="submission" date="2021-02" db="EMBL/GenBank/DDBJ databases">
        <title>Plant Genome Project.</title>
        <authorList>
            <person name="Zhang R.-G."/>
        </authorList>
    </citation>
    <scope>NUCLEOTIDE SEQUENCE [LARGE SCALE GENOMIC DNA]</scope>
    <source>
        <tissue evidence="5">Leaves</tissue>
    </source>
</reference>
<sequence length="399" mass="45541">MIMVANSFDLWKKDSFFSAAEEVQESADIMESSYRLWLRERREGLEPAALDELSRELQTALGTAKWQLEEFERAVMASHGHHCNDNTMARHRHFISAIENQISHVEVALREAFSEEGKQPLRWINLDEEECDDLAMFLSGTSPISYVKDECIKIRPSITNSLLENNHKNRDARLDLNATCTRENFDRLKGYKDAISISNSECVIELEEESSETRDDIISIVDRPTSARRTWNSPNFDSLKIVIANGDEEGNNLMACVESTPKEKGFKPIFWKQKFSDTQGAVNCFNQVLGGFQRRLQNPVHLQFNCSVQFMLALMIMMLLLGISGNAAYLHHSHIISASAIAFCTLFCMRAIGGLLLVIKMRVVYNLQELKLFLKLEKLARQEDADDFKPVTTCLLFQE</sequence>
<evidence type="ECO:0000256" key="2">
    <source>
        <dbReference type="ARBA" id="ARBA00046280"/>
    </source>
</evidence>
<name>A0ABQ8I7R1_9ROSI</name>
<protein>
    <recommendedName>
        <fullName evidence="4">Syntaxin 6/10/61 N-terminal domain-containing protein</fullName>
    </recommendedName>
</protein>
<dbReference type="CDD" id="cd21442">
    <property type="entry name" value="SNARE_NTD_STX6-like"/>
    <property type="match status" value="1"/>
</dbReference>